<name>A0A418VWQ0_9PROT</name>
<dbReference type="AlphaFoldDB" id="A0A418VWQ0"/>
<accession>A0A418VWQ0</accession>
<keyword evidence="1" id="KW-0418">Kinase</keyword>
<dbReference type="GO" id="GO:0016301">
    <property type="term" value="F:kinase activity"/>
    <property type="evidence" value="ECO:0007669"/>
    <property type="project" value="UniProtKB-KW"/>
</dbReference>
<organism evidence="1 2">
    <name type="scientific">Azospirillum cavernae</name>
    <dbReference type="NCBI Taxonomy" id="2320860"/>
    <lineage>
        <taxon>Bacteria</taxon>
        <taxon>Pseudomonadati</taxon>
        <taxon>Pseudomonadota</taxon>
        <taxon>Alphaproteobacteria</taxon>
        <taxon>Rhodospirillales</taxon>
        <taxon>Azospirillaceae</taxon>
        <taxon>Azospirillum</taxon>
    </lineage>
</organism>
<dbReference type="Proteomes" id="UP000283458">
    <property type="component" value="Unassembled WGS sequence"/>
</dbReference>
<dbReference type="EMBL" id="QYUL01000002">
    <property type="protein sequence ID" value="RJF81608.1"/>
    <property type="molecule type" value="Genomic_DNA"/>
</dbReference>
<evidence type="ECO:0000313" key="1">
    <source>
        <dbReference type="EMBL" id="RJF81608.1"/>
    </source>
</evidence>
<evidence type="ECO:0000313" key="2">
    <source>
        <dbReference type="Proteomes" id="UP000283458"/>
    </source>
</evidence>
<gene>
    <name evidence="1" type="ORF">D3877_15870</name>
</gene>
<comment type="caution">
    <text evidence="1">The sequence shown here is derived from an EMBL/GenBank/DDBJ whole genome shotgun (WGS) entry which is preliminary data.</text>
</comment>
<proteinExistence type="predicted"/>
<protein>
    <submittedName>
        <fullName evidence="1">Histidine kinase</fullName>
    </submittedName>
</protein>
<keyword evidence="2" id="KW-1185">Reference proteome</keyword>
<reference evidence="1 2" key="1">
    <citation type="submission" date="2018-09" db="EMBL/GenBank/DDBJ databases">
        <authorList>
            <person name="Zhu H."/>
        </authorList>
    </citation>
    <scope>NUCLEOTIDE SEQUENCE [LARGE SCALE GENOMIC DNA]</scope>
    <source>
        <strain evidence="1 2">K2W22B-5</strain>
    </source>
</reference>
<dbReference type="OrthoDB" id="7361233at2"/>
<keyword evidence="1" id="KW-0808">Transferase</keyword>
<dbReference type="RefSeq" id="WP_119831702.1">
    <property type="nucleotide sequence ID" value="NZ_QYUL01000002.1"/>
</dbReference>
<sequence>MTVLLRSAANPSGSTTEQLLKTVRADVIERMQAYAADPRPEIARILANNIRILTLLTESIELAEANTRILSSND</sequence>